<keyword evidence="2" id="KW-0472">Membrane</keyword>
<dbReference type="Pfam" id="PF00844">
    <property type="entry name" value="Gemini_coat"/>
    <property type="match status" value="1"/>
</dbReference>
<dbReference type="EMBL" id="MT627004">
    <property type="protein sequence ID" value="QVX19304.1"/>
    <property type="molecule type" value="Genomic_DNA"/>
</dbReference>
<gene>
    <name evidence="3" type="primary">NSP</name>
</gene>
<keyword evidence="2" id="KW-1133">Transmembrane helix</keyword>
<dbReference type="InterPro" id="IPR000263">
    <property type="entry name" value="GV_A/BR1_coat"/>
</dbReference>
<proteinExistence type="predicted"/>
<name>A0A8E7IJL8_9GEMI</name>
<evidence type="ECO:0000256" key="2">
    <source>
        <dbReference type="SAM" id="Phobius"/>
    </source>
</evidence>
<feature type="transmembrane region" description="Helical" evidence="2">
    <location>
        <begin position="258"/>
        <end position="274"/>
    </location>
</feature>
<organism evidence="3">
    <name type="scientific">Blainvillea yellow spot virus</name>
    <dbReference type="NCBI Taxonomy" id="536081"/>
    <lineage>
        <taxon>Viruses</taxon>
        <taxon>Monodnaviria</taxon>
        <taxon>Shotokuvirae</taxon>
        <taxon>Cressdnaviricota</taxon>
        <taxon>Repensiviricetes</taxon>
        <taxon>Geplafuvirales</taxon>
        <taxon>Geminiviridae</taxon>
        <taxon>Begomovirus</taxon>
        <taxon>Begomovirus blainvilleae</taxon>
    </lineage>
</organism>
<feature type="region of interest" description="Disordered" evidence="1">
    <location>
        <begin position="33"/>
        <end position="56"/>
    </location>
</feature>
<dbReference type="GO" id="GO:0019028">
    <property type="term" value="C:viral capsid"/>
    <property type="evidence" value="ECO:0007669"/>
    <property type="project" value="InterPro"/>
</dbReference>
<protein>
    <submittedName>
        <fullName evidence="3">Nuclear shuttle protein</fullName>
    </submittedName>
</protein>
<evidence type="ECO:0000313" key="3">
    <source>
        <dbReference type="EMBL" id="QVX19304.1"/>
    </source>
</evidence>
<evidence type="ECO:0000256" key="1">
    <source>
        <dbReference type="SAM" id="MobiDB-lite"/>
    </source>
</evidence>
<dbReference type="GO" id="GO:0005198">
    <property type="term" value="F:structural molecule activity"/>
    <property type="evidence" value="ECO:0007669"/>
    <property type="project" value="InterPro"/>
</dbReference>
<keyword evidence="2" id="KW-0812">Transmembrane</keyword>
<accession>A0A8E7IJL8</accession>
<sequence>MLGLNMYYTKNRRGPSAYRGTYSRKHGVRRSYVSPRVNGRRRVSNPNRSSDDSKMSHYRIHENQYGPEFVMGNNTAISTFITYPSLGKTDHCRTRSYIKLRRLRYKGTVKIERVHTDVNMNGLIPKIDGVFSLVVVVDRKPHLSPSGSLYTFDELFGARIHSHGNLAITSSLKDRFYIRHVLKRVLSVEKDTTMIDLEANTLLSNRRYNCWSTFIDHDRDSCNGVYANISKNALLVYYCWMSDTVSKASTFVSFDIDYIGKLATIIFVMIVMYMKQLFDNLLFQ</sequence>
<reference evidence="3" key="1">
    <citation type="journal article" date="2021" name="Mol. Ecol.">
        <title>Evolutionary dynamics of bipartite begomoviruses revealed by complete genome analysis.</title>
        <authorList>
            <person name="Xavier C.A.D."/>
            <person name="Godinho M.T."/>
            <person name="Mar T.B."/>
            <person name="Ferro C.G."/>
            <person name="Sande O.F.L."/>
            <person name="Silva J.C."/>
            <person name="Ramos-Sobrinho R."/>
            <person name="Nascimento R.N."/>
            <person name="Assuncao I."/>
            <person name="Lima G.S.A."/>
            <person name="Lima A.T.M."/>
            <person name="Zerbini F.M."/>
        </authorList>
    </citation>
    <scope>NUCLEOTIDE SEQUENCE</scope>
    <source>
        <strain evidence="3">BR:Coi36:13</strain>
    </source>
</reference>